<gene>
    <name evidence="1" type="ORF">B6D06_04270</name>
</gene>
<dbReference type="GeneID" id="99744810"/>
<proteinExistence type="predicted"/>
<comment type="caution">
    <text evidence="1">The sequence shown here is derived from an EMBL/GenBank/DDBJ whole genome shotgun (WGS) entry which is preliminary data.</text>
</comment>
<accession>A0A242NVX0</accession>
<protein>
    <recommendedName>
        <fullName evidence="3">Lipoprotein</fullName>
    </recommendedName>
</protein>
<dbReference type="EMBL" id="NASK01000086">
    <property type="protein sequence ID" value="OTQ50539.1"/>
    <property type="molecule type" value="Genomic_DNA"/>
</dbReference>
<sequence>MKRLFFPLLLSVMITACHDENQQTTIKNETVTHQSKPDCLQDRPTKSLNFDTIPVNGCPVQ</sequence>
<dbReference type="PROSITE" id="PS51257">
    <property type="entry name" value="PROKAR_LIPOPROTEIN"/>
    <property type="match status" value="1"/>
</dbReference>
<reference evidence="1 2" key="1">
    <citation type="submission" date="2017-03" db="EMBL/GenBank/DDBJ databases">
        <title>Comparative genomics of honeybee gut symbionts reveal geographically distinct and subgroup specific antibiotic resistance.</title>
        <authorList>
            <person name="Ludvigsen J."/>
            <person name="Porcellato D."/>
            <person name="Labee-Lund T.M."/>
            <person name="Amdam G.V."/>
            <person name="Rudi K."/>
        </authorList>
    </citation>
    <scope>NUCLEOTIDE SEQUENCE [LARGE SCALE GENOMIC DNA]</scope>
    <source>
        <strain evidence="1 2">A-4-12</strain>
    </source>
</reference>
<evidence type="ECO:0008006" key="3">
    <source>
        <dbReference type="Google" id="ProtNLM"/>
    </source>
</evidence>
<organism evidence="1 2">
    <name type="scientific">Gilliamella apis</name>
    <dbReference type="NCBI Taxonomy" id="1970738"/>
    <lineage>
        <taxon>Bacteria</taxon>
        <taxon>Pseudomonadati</taxon>
        <taxon>Pseudomonadota</taxon>
        <taxon>Gammaproteobacteria</taxon>
        <taxon>Orbales</taxon>
        <taxon>Orbaceae</taxon>
        <taxon>Gilliamella</taxon>
    </lineage>
</organism>
<evidence type="ECO:0000313" key="2">
    <source>
        <dbReference type="Proteomes" id="UP000194968"/>
    </source>
</evidence>
<dbReference type="RefSeq" id="WP_034903340.1">
    <property type="nucleotide sequence ID" value="NZ_CP132382.1"/>
</dbReference>
<evidence type="ECO:0000313" key="1">
    <source>
        <dbReference type="EMBL" id="OTQ50539.1"/>
    </source>
</evidence>
<dbReference type="AlphaFoldDB" id="A0A242P7J9"/>
<accession>A0A242P7J9</accession>
<dbReference type="Proteomes" id="UP000194968">
    <property type="component" value="Unassembled WGS sequence"/>
</dbReference>
<dbReference type="OrthoDB" id="7064965at2"/>
<name>A0A242P7J9_9GAMM</name>